<organism evidence="1 2">
    <name type="scientific">Eumeta variegata</name>
    <name type="common">Bagworm moth</name>
    <name type="synonym">Eumeta japonica</name>
    <dbReference type="NCBI Taxonomy" id="151549"/>
    <lineage>
        <taxon>Eukaryota</taxon>
        <taxon>Metazoa</taxon>
        <taxon>Ecdysozoa</taxon>
        <taxon>Arthropoda</taxon>
        <taxon>Hexapoda</taxon>
        <taxon>Insecta</taxon>
        <taxon>Pterygota</taxon>
        <taxon>Neoptera</taxon>
        <taxon>Endopterygota</taxon>
        <taxon>Lepidoptera</taxon>
        <taxon>Glossata</taxon>
        <taxon>Ditrysia</taxon>
        <taxon>Tineoidea</taxon>
        <taxon>Psychidae</taxon>
        <taxon>Oiketicinae</taxon>
        <taxon>Eumeta</taxon>
    </lineage>
</organism>
<sequence>MHSYIPPHPFRLPLRFPLSTSTLSVQYNAQNSAAAKLVTNASQRRRHYGRKGRVKGMNRIRSFANNSERQSFVCCTVPYTQSSATTDRAFTEAVSKNIQNRAIPYGQHKYTAKYNHTCDANSPFPALPALTQRSSYLHSRNKCNKRNRIKHGRNPFTFGRYRKSFDLHFGPRSAELQLRSGTSVIHFIRRLTK</sequence>
<name>A0A4C1ZNV5_EUMVA</name>
<dbReference type="Proteomes" id="UP000299102">
    <property type="component" value="Unassembled WGS sequence"/>
</dbReference>
<keyword evidence="2" id="KW-1185">Reference proteome</keyword>
<comment type="caution">
    <text evidence="1">The sequence shown here is derived from an EMBL/GenBank/DDBJ whole genome shotgun (WGS) entry which is preliminary data.</text>
</comment>
<proteinExistence type="predicted"/>
<evidence type="ECO:0000313" key="2">
    <source>
        <dbReference type="Proteomes" id="UP000299102"/>
    </source>
</evidence>
<protein>
    <submittedName>
        <fullName evidence="1">Uncharacterized protein</fullName>
    </submittedName>
</protein>
<evidence type="ECO:0000313" key="1">
    <source>
        <dbReference type="EMBL" id="GBP89580.1"/>
    </source>
</evidence>
<gene>
    <name evidence="1" type="ORF">EVAR_100024_1</name>
</gene>
<accession>A0A4C1ZNV5</accession>
<reference evidence="1 2" key="1">
    <citation type="journal article" date="2019" name="Commun. Biol.">
        <title>The bagworm genome reveals a unique fibroin gene that provides high tensile strength.</title>
        <authorList>
            <person name="Kono N."/>
            <person name="Nakamura H."/>
            <person name="Ohtoshi R."/>
            <person name="Tomita M."/>
            <person name="Numata K."/>
            <person name="Arakawa K."/>
        </authorList>
    </citation>
    <scope>NUCLEOTIDE SEQUENCE [LARGE SCALE GENOMIC DNA]</scope>
</reference>
<dbReference type="EMBL" id="BGZK01002009">
    <property type="protein sequence ID" value="GBP89580.1"/>
    <property type="molecule type" value="Genomic_DNA"/>
</dbReference>
<dbReference type="AlphaFoldDB" id="A0A4C1ZNV5"/>